<accession>D3FE73</accession>
<gene>
    <name evidence="7" type="ordered locus">Cwoe_5156</name>
</gene>
<feature type="domain" description="Luciferase-like" evidence="6">
    <location>
        <begin position="17"/>
        <end position="161"/>
    </location>
</feature>
<protein>
    <submittedName>
        <fullName evidence="7">Coenzyme F420-dependent N5 N10-methylene tetrahydromethanopterin reductase-like protein</fullName>
    </submittedName>
</protein>
<sequence>MSAKRGIFLAPFDELVDPNTLCELACRAEERGWDGFFLWDHVNYRAPVRAVADPWVALAAIARSTARLRIGPMVTPLSRRRVQKVARETVTLDLLCRGRLTLGVGLGNDRNGELEPFGEELDPRRRAELLDRGLETLTSLWSGGFEPAPVQKPRIPVWVAGRWATRRRPLDRALRRAATRERSGGGDRSRTPRLGKPGQGRTS</sequence>
<reference evidence="7 8" key="1">
    <citation type="journal article" date="2010" name="Stand. Genomic Sci.">
        <title>Complete genome sequence of Conexibacter woesei type strain (ID131577).</title>
        <authorList>
            <person name="Pukall R."/>
            <person name="Lapidus A."/>
            <person name="Glavina Del Rio T."/>
            <person name="Copeland A."/>
            <person name="Tice H."/>
            <person name="Cheng J.-F."/>
            <person name="Lucas S."/>
            <person name="Chen F."/>
            <person name="Nolan M."/>
            <person name="Bruce D."/>
            <person name="Goodwin L."/>
            <person name="Pitluck S."/>
            <person name="Mavromatis K."/>
            <person name="Ivanova N."/>
            <person name="Ovchinnikova G."/>
            <person name="Pati A."/>
            <person name="Chen A."/>
            <person name="Palaniappan K."/>
            <person name="Land M."/>
            <person name="Hauser L."/>
            <person name="Chang Y.-J."/>
            <person name="Jeffries C.D."/>
            <person name="Chain P."/>
            <person name="Meincke L."/>
            <person name="Sims D."/>
            <person name="Brettin T."/>
            <person name="Detter J.C."/>
            <person name="Rohde M."/>
            <person name="Goeker M."/>
            <person name="Bristow J."/>
            <person name="Eisen J.A."/>
            <person name="Markowitz V."/>
            <person name="Kyrpides N.C."/>
            <person name="Klenk H.-P."/>
            <person name="Hugenholtz P."/>
        </authorList>
    </citation>
    <scope>NUCLEOTIDE SEQUENCE [LARGE SCALE GENOMIC DNA]</scope>
    <source>
        <strain evidence="8">DSM 14684 / CIP 108061 / JCM 11494 / NBRC 100937 / ID131577</strain>
    </source>
</reference>
<dbReference type="STRING" id="469383.Cwoe_5156"/>
<keyword evidence="1" id="KW-0285">Flavoprotein</keyword>
<proteinExistence type="predicted"/>
<keyword evidence="3" id="KW-0560">Oxidoreductase</keyword>
<dbReference type="InterPro" id="IPR036661">
    <property type="entry name" value="Luciferase-like_sf"/>
</dbReference>
<dbReference type="EMBL" id="CP001854">
    <property type="protein sequence ID" value="ADB53565.1"/>
    <property type="molecule type" value="Genomic_DNA"/>
</dbReference>
<evidence type="ECO:0000256" key="1">
    <source>
        <dbReference type="ARBA" id="ARBA00022630"/>
    </source>
</evidence>
<dbReference type="PANTHER" id="PTHR42847:SF4">
    <property type="entry name" value="ALKANESULFONATE MONOOXYGENASE-RELATED"/>
    <property type="match status" value="1"/>
</dbReference>
<evidence type="ECO:0000256" key="4">
    <source>
        <dbReference type="ARBA" id="ARBA00023033"/>
    </source>
</evidence>
<dbReference type="RefSeq" id="WP_012936616.1">
    <property type="nucleotide sequence ID" value="NC_013739.1"/>
</dbReference>
<organism evidence="7 8">
    <name type="scientific">Conexibacter woesei (strain DSM 14684 / CCUG 47730 / CIP 108061 / JCM 11494 / NBRC 100937 / ID131577)</name>
    <dbReference type="NCBI Taxonomy" id="469383"/>
    <lineage>
        <taxon>Bacteria</taxon>
        <taxon>Bacillati</taxon>
        <taxon>Actinomycetota</taxon>
        <taxon>Thermoleophilia</taxon>
        <taxon>Solirubrobacterales</taxon>
        <taxon>Conexibacteraceae</taxon>
        <taxon>Conexibacter</taxon>
    </lineage>
</organism>
<evidence type="ECO:0000256" key="2">
    <source>
        <dbReference type="ARBA" id="ARBA00022643"/>
    </source>
</evidence>
<dbReference type="GO" id="GO:0008726">
    <property type="term" value="F:alkanesulfonate monooxygenase activity"/>
    <property type="evidence" value="ECO:0007669"/>
    <property type="project" value="TreeGrafter"/>
</dbReference>
<feature type="region of interest" description="Disordered" evidence="5">
    <location>
        <begin position="170"/>
        <end position="203"/>
    </location>
</feature>
<dbReference type="PANTHER" id="PTHR42847">
    <property type="entry name" value="ALKANESULFONATE MONOOXYGENASE"/>
    <property type="match status" value="1"/>
</dbReference>
<dbReference type="Proteomes" id="UP000008229">
    <property type="component" value="Chromosome"/>
</dbReference>
<dbReference type="OrthoDB" id="5175259at2"/>
<keyword evidence="4" id="KW-0503">Monooxygenase</keyword>
<evidence type="ECO:0000313" key="7">
    <source>
        <dbReference type="EMBL" id="ADB53565.1"/>
    </source>
</evidence>
<dbReference type="InterPro" id="IPR050172">
    <property type="entry name" value="SsuD_RutA_monooxygenase"/>
</dbReference>
<dbReference type="Pfam" id="PF00296">
    <property type="entry name" value="Bac_luciferase"/>
    <property type="match status" value="1"/>
</dbReference>
<reference evidence="8" key="2">
    <citation type="submission" date="2010-01" db="EMBL/GenBank/DDBJ databases">
        <title>The complete genome of Conexibacter woesei DSM 14684.</title>
        <authorList>
            <consortium name="US DOE Joint Genome Institute (JGI-PGF)"/>
            <person name="Lucas S."/>
            <person name="Copeland A."/>
            <person name="Lapidus A."/>
            <person name="Glavina del Rio T."/>
            <person name="Dalin E."/>
            <person name="Tice H."/>
            <person name="Bruce D."/>
            <person name="Goodwin L."/>
            <person name="Pitluck S."/>
            <person name="Kyrpides N."/>
            <person name="Mavromatis K."/>
            <person name="Ivanova N."/>
            <person name="Mikhailova N."/>
            <person name="Chertkov O."/>
            <person name="Brettin T."/>
            <person name="Detter J.C."/>
            <person name="Han C."/>
            <person name="Larimer F."/>
            <person name="Land M."/>
            <person name="Hauser L."/>
            <person name="Markowitz V."/>
            <person name="Cheng J.-F."/>
            <person name="Hugenholtz P."/>
            <person name="Woyke T."/>
            <person name="Wu D."/>
            <person name="Pukall R."/>
            <person name="Steenblock K."/>
            <person name="Schneider S."/>
            <person name="Klenk H.-P."/>
            <person name="Eisen J.A."/>
        </authorList>
    </citation>
    <scope>NUCLEOTIDE SEQUENCE [LARGE SCALE GENOMIC DNA]</scope>
    <source>
        <strain evidence="8">DSM 14684 / CIP 108061 / JCM 11494 / NBRC 100937 / ID131577</strain>
    </source>
</reference>
<evidence type="ECO:0000313" key="8">
    <source>
        <dbReference type="Proteomes" id="UP000008229"/>
    </source>
</evidence>
<dbReference type="eggNOG" id="COG2141">
    <property type="taxonomic scope" value="Bacteria"/>
</dbReference>
<dbReference type="GO" id="GO:0046306">
    <property type="term" value="P:alkanesulfonate catabolic process"/>
    <property type="evidence" value="ECO:0007669"/>
    <property type="project" value="TreeGrafter"/>
</dbReference>
<dbReference type="Gene3D" id="3.20.20.30">
    <property type="entry name" value="Luciferase-like domain"/>
    <property type="match status" value="1"/>
</dbReference>
<evidence type="ECO:0000256" key="3">
    <source>
        <dbReference type="ARBA" id="ARBA00023002"/>
    </source>
</evidence>
<name>D3FE73_CONWI</name>
<dbReference type="HOGENOM" id="CLU_1346985_0_0_11"/>
<dbReference type="InterPro" id="IPR011251">
    <property type="entry name" value="Luciferase-like_dom"/>
</dbReference>
<keyword evidence="8" id="KW-1185">Reference proteome</keyword>
<dbReference type="AlphaFoldDB" id="D3FE73"/>
<keyword evidence="2" id="KW-0288">FMN</keyword>
<dbReference type="KEGG" id="cwo:Cwoe_5156"/>
<evidence type="ECO:0000256" key="5">
    <source>
        <dbReference type="SAM" id="MobiDB-lite"/>
    </source>
</evidence>
<evidence type="ECO:0000259" key="6">
    <source>
        <dbReference type="Pfam" id="PF00296"/>
    </source>
</evidence>
<dbReference type="SUPFAM" id="SSF51679">
    <property type="entry name" value="Bacterial luciferase-like"/>
    <property type="match status" value="1"/>
</dbReference>
<feature type="compositionally biased region" description="Basic and acidic residues" evidence="5">
    <location>
        <begin position="170"/>
        <end position="190"/>
    </location>
</feature>